<dbReference type="GeneID" id="7824024"/>
<dbReference type="RefSeq" id="XP_001032635.2">
    <property type="nucleotide sequence ID" value="XM_001032635.2"/>
</dbReference>
<proteinExistence type="predicted"/>
<accession>I7M6C8</accession>
<dbReference type="InParanoid" id="I7M6C8"/>
<dbReference type="AlphaFoldDB" id="I7M6C8"/>
<evidence type="ECO:0000256" key="1">
    <source>
        <dbReference type="SAM" id="Phobius"/>
    </source>
</evidence>
<dbReference type="KEGG" id="tet:TTHERM_00585300"/>
<evidence type="ECO:0000313" key="3">
    <source>
        <dbReference type="Proteomes" id="UP000009168"/>
    </source>
</evidence>
<name>I7M6C8_TETTS</name>
<organism evidence="2 3">
    <name type="scientific">Tetrahymena thermophila (strain SB210)</name>
    <dbReference type="NCBI Taxonomy" id="312017"/>
    <lineage>
        <taxon>Eukaryota</taxon>
        <taxon>Sar</taxon>
        <taxon>Alveolata</taxon>
        <taxon>Ciliophora</taxon>
        <taxon>Intramacronucleata</taxon>
        <taxon>Oligohymenophorea</taxon>
        <taxon>Hymenostomatida</taxon>
        <taxon>Tetrahymenina</taxon>
        <taxon>Tetrahymenidae</taxon>
        <taxon>Tetrahymena</taxon>
    </lineage>
</organism>
<feature type="transmembrane region" description="Helical" evidence="1">
    <location>
        <begin position="340"/>
        <end position="357"/>
    </location>
</feature>
<evidence type="ECO:0000313" key="2">
    <source>
        <dbReference type="EMBL" id="EAR84972.2"/>
    </source>
</evidence>
<keyword evidence="1" id="KW-1133">Transmembrane helix</keyword>
<gene>
    <name evidence="2" type="ORF">TTHERM_00585300</name>
</gene>
<feature type="transmembrane region" description="Helical" evidence="1">
    <location>
        <begin position="250"/>
        <end position="269"/>
    </location>
</feature>
<keyword evidence="1 2" id="KW-0812">Transmembrane</keyword>
<sequence length="365" mass="43397">MSQKTQSNVFLQQRNIIKCELSSEILQQFRTIFDEKLNPDLFKQKKIKEIYQIITENLTDEVLSKYLIAVVLNPVYNINYEEGHVLIVNYERIGLFCYKPKYIDLSLPQNVQAYDKDTIKKMESYAKLVEITDKESFENDKFLKEYLSAYYVKNYVKLDTDLDQYELKFINDIRDAFIIASGMGFWHIFLGEKIVFDKELNSKKKDIKGSLPKRESLIDLSYQFDQNKKKRILAISQQSNKPSFFQMTKIGWTQLFILALLFLILFLALGCEEFKIKKQSEIDFQIKEYQQKMKLLKEEQEESYFFQSEENTDESKFEFVPKLSPKIIIMDGVCYLRNELIILSMIIVFAYFGTSLFKNRQKFRK</sequence>
<keyword evidence="3" id="KW-1185">Reference proteome</keyword>
<dbReference type="Proteomes" id="UP000009168">
    <property type="component" value="Unassembled WGS sequence"/>
</dbReference>
<protein>
    <submittedName>
        <fullName evidence="2">Transmembrane protein, putative</fullName>
    </submittedName>
</protein>
<dbReference type="EMBL" id="GG662510">
    <property type="protein sequence ID" value="EAR84972.2"/>
    <property type="molecule type" value="Genomic_DNA"/>
</dbReference>
<reference evidence="3" key="1">
    <citation type="journal article" date="2006" name="PLoS Biol.">
        <title>Macronuclear genome sequence of the ciliate Tetrahymena thermophila, a model eukaryote.</title>
        <authorList>
            <person name="Eisen J.A."/>
            <person name="Coyne R.S."/>
            <person name="Wu M."/>
            <person name="Wu D."/>
            <person name="Thiagarajan M."/>
            <person name="Wortman J.R."/>
            <person name="Badger J.H."/>
            <person name="Ren Q."/>
            <person name="Amedeo P."/>
            <person name="Jones K.M."/>
            <person name="Tallon L.J."/>
            <person name="Delcher A.L."/>
            <person name="Salzberg S.L."/>
            <person name="Silva J.C."/>
            <person name="Haas B.J."/>
            <person name="Majoros W.H."/>
            <person name="Farzad M."/>
            <person name="Carlton J.M."/>
            <person name="Smith R.K. Jr."/>
            <person name="Garg J."/>
            <person name="Pearlman R.E."/>
            <person name="Karrer K.M."/>
            <person name="Sun L."/>
            <person name="Manning G."/>
            <person name="Elde N.C."/>
            <person name="Turkewitz A.P."/>
            <person name="Asai D.J."/>
            <person name="Wilkes D.E."/>
            <person name="Wang Y."/>
            <person name="Cai H."/>
            <person name="Collins K."/>
            <person name="Stewart B.A."/>
            <person name="Lee S.R."/>
            <person name="Wilamowska K."/>
            <person name="Weinberg Z."/>
            <person name="Ruzzo W.L."/>
            <person name="Wloga D."/>
            <person name="Gaertig J."/>
            <person name="Frankel J."/>
            <person name="Tsao C.-C."/>
            <person name="Gorovsky M.A."/>
            <person name="Keeling P.J."/>
            <person name="Waller R.F."/>
            <person name="Patron N.J."/>
            <person name="Cherry J.M."/>
            <person name="Stover N.A."/>
            <person name="Krieger C.J."/>
            <person name="del Toro C."/>
            <person name="Ryder H.F."/>
            <person name="Williamson S.C."/>
            <person name="Barbeau R.A."/>
            <person name="Hamilton E.P."/>
            <person name="Orias E."/>
        </authorList>
    </citation>
    <scope>NUCLEOTIDE SEQUENCE [LARGE SCALE GENOMIC DNA]</scope>
    <source>
        <strain evidence="3">SB210</strain>
    </source>
</reference>
<keyword evidence="1" id="KW-0472">Membrane</keyword>